<dbReference type="EMBL" id="JAPWTK010000073">
    <property type="protein sequence ID" value="KAJ8952127.1"/>
    <property type="molecule type" value="Genomic_DNA"/>
</dbReference>
<dbReference type="Pfam" id="PF00903">
    <property type="entry name" value="Glyoxalase"/>
    <property type="match status" value="1"/>
</dbReference>
<dbReference type="InterPro" id="IPR041736">
    <property type="entry name" value="4OHPhenylPyrv_dOase_N"/>
</dbReference>
<evidence type="ECO:0000256" key="4">
    <source>
        <dbReference type="ARBA" id="ARBA00013222"/>
    </source>
</evidence>
<dbReference type="PANTHER" id="PTHR11959:SF1">
    <property type="entry name" value="4-HYDROXYPHENYLPYRUVATE DIOXYGENASE"/>
    <property type="match status" value="1"/>
</dbReference>
<evidence type="ECO:0000313" key="12">
    <source>
        <dbReference type="Proteomes" id="UP001162162"/>
    </source>
</evidence>
<dbReference type="CDD" id="cd08342">
    <property type="entry name" value="HPPD_N_like"/>
    <property type="match status" value="1"/>
</dbReference>
<gene>
    <name evidence="11" type="ORF">NQ318_018463</name>
</gene>
<keyword evidence="8" id="KW-0408">Iron</keyword>
<dbReference type="GO" id="GO:0006559">
    <property type="term" value="P:L-phenylalanine catabolic process"/>
    <property type="evidence" value="ECO:0007669"/>
    <property type="project" value="UniProtKB-KW"/>
</dbReference>
<evidence type="ECO:0000259" key="10">
    <source>
        <dbReference type="PROSITE" id="PS51819"/>
    </source>
</evidence>
<evidence type="ECO:0000256" key="1">
    <source>
        <dbReference type="ARBA" id="ARBA00001962"/>
    </source>
</evidence>
<dbReference type="SUPFAM" id="SSF54593">
    <property type="entry name" value="Glyoxalase/Bleomycin resistance protein/Dihydroxybiphenyl dioxygenase"/>
    <property type="match status" value="1"/>
</dbReference>
<dbReference type="Proteomes" id="UP001162162">
    <property type="component" value="Unassembled WGS sequence"/>
</dbReference>
<evidence type="ECO:0000256" key="2">
    <source>
        <dbReference type="ARBA" id="ARBA00005162"/>
    </source>
</evidence>
<evidence type="ECO:0000256" key="8">
    <source>
        <dbReference type="ARBA" id="ARBA00023004"/>
    </source>
</evidence>
<evidence type="ECO:0000256" key="9">
    <source>
        <dbReference type="ARBA" id="ARBA00023232"/>
    </source>
</evidence>
<evidence type="ECO:0000256" key="6">
    <source>
        <dbReference type="ARBA" id="ARBA00022737"/>
    </source>
</evidence>
<keyword evidence="9" id="KW-0585">Phenylalanine catabolism</keyword>
<keyword evidence="7" id="KW-0828">Tyrosine catabolism</keyword>
<comment type="caution">
    <text evidence="11">The sequence shown here is derived from an EMBL/GenBank/DDBJ whole genome shotgun (WGS) entry which is preliminary data.</text>
</comment>
<keyword evidence="12" id="KW-1185">Reference proteome</keyword>
<name>A0AAV8YMG7_9CUCU</name>
<dbReference type="Gene3D" id="3.10.180.10">
    <property type="entry name" value="2,3-Dihydroxybiphenyl 1,2-Dioxygenase, domain 1"/>
    <property type="match status" value="1"/>
</dbReference>
<dbReference type="GO" id="GO:0003868">
    <property type="term" value="F:4-hydroxyphenylpyruvate dioxygenase activity"/>
    <property type="evidence" value="ECO:0007669"/>
    <property type="project" value="UniProtKB-EC"/>
</dbReference>
<dbReference type="GO" id="GO:0006572">
    <property type="term" value="P:L-tyrosine catabolic process"/>
    <property type="evidence" value="ECO:0007669"/>
    <property type="project" value="UniProtKB-KW"/>
</dbReference>
<evidence type="ECO:0000256" key="7">
    <source>
        <dbReference type="ARBA" id="ARBA00022878"/>
    </source>
</evidence>
<dbReference type="PANTHER" id="PTHR11959">
    <property type="entry name" value="4-HYDROXYPHENYLPYRUVATE DIOXYGENASE"/>
    <property type="match status" value="1"/>
</dbReference>
<sequence>MTLLSQAPSNKIRNIKLAVLTLYPGQVNFQLNKLIFTTYTDKGPKPKNGRFLYFDYLTFYVGNAKQAASYYITRLGFQPVAYKGLETGSRKYVHHVVKQNQIVFRFVSAYEPNEDDIKHHLNKHGDGVKDIAFAVENLEGIVTRAKEKGAKIVRDIWEESDFNGTVRFATIQTYGDTTHTFVDRSLYSGVFCLDIHQALRIF</sequence>
<evidence type="ECO:0000313" key="11">
    <source>
        <dbReference type="EMBL" id="KAJ8952127.1"/>
    </source>
</evidence>
<comment type="cofactor">
    <cofactor evidence="1">
        <name>Fe cation</name>
        <dbReference type="ChEBI" id="CHEBI:24875"/>
    </cofactor>
</comment>
<dbReference type="PROSITE" id="PS51819">
    <property type="entry name" value="VOC"/>
    <property type="match status" value="1"/>
</dbReference>
<dbReference type="InterPro" id="IPR037523">
    <property type="entry name" value="VOC_core"/>
</dbReference>
<keyword evidence="5" id="KW-0479">Metal-binding</keyword>
<protein>
    <recommendedName>
        <fullName evidence="4">4-hydroxyphenylpyruvate dioxygenase</fullName>
        <ecNumber evidence="4">1.13.11.27</ecNumber>
    </recommendedName>
</protein>
<dbReference type="GO" id="GO:0000139">
    <property type="term" value="C:Golgi membrane"/>
    <property type="evidence" value="ECO:0007669"/>
    <property type="project" value="TreeGrafter"/>
</dbReference>
<dbReference type="InterPro" id="IPR005956">
    <property type="entry name" value="4OHPhenylPyrv_dOase"/>
</dbReference>
<dbReference type="GO" id="GO:0005789">
    <property type="term" value="C:endoplasmic reticulum membrane"/>
    <property type="evidence" value="ECO:0007669"/>
    <property type="project" value="TreeGrafter"/>
</dbReference>
<comment type="similarity">
    <text evidence="3">Belongs to the 4HPPD family.</text>
</comment>
<evidence type="ECO:0000256" key="5">
    <source>
        <dbReference type="ARBA" id="ARBA00022723"/>
    </source>
</evidence>
<evidence type="ECO:0000256" key="3">
    <source>
        <dbReference type="ARBA" id="ARBA00005877"/>
    </source>
</evidence>
<accession>A0AAV8YMG7</accession>
<dbReference type="GO" id="GO:0046872">
    <property type="term" value="F:metal ion binding"/>
    <property type="evidence" value="ECO:0007669"/>
    <property type="project" value="UniProtKB-KW"/>
</dbReference>
<keyword evidence="6" id="KW-0677">Repeat</keyword>
<dbReference type="EC" id="1.13.11.27" evidence="4"/>
<dbReference type="InterPro" id="IPR004360">
    <property type="entry name" value="Glyas_Fos-R_dOase_dom"/>
</dbReference>
<dbReference type="InterPro" id="IPR029068">
    <property type="entry name" value="Glyas_Bleomycin-R_OHBP_Dase"/>
</dbReference>
<organism evidence="11 12">
    <name type="scientific">Aromia moschata</name>
    <dbReference type="NCBI Taxonomy" id="1265417"/>
    <lineage>
        <taxon>Eukaryota</taxon>
        <taxon>Metazoa</taxon>
        <taxon>Ecdysozoa</taxon>
        <taxon>Arthropoda</taxon>
        <taxon>Hexapoda</taxon>
        <taxon>Insecta</taxon>
        <taxon>Pterygota</taxon>
        <taxon>Neoptera</taxon>
        <taxon>Endopterygota</taxon>
        <taxon>Coleoptera</taxon>
        <taxon>Polyphaga</taxon>
        <taxon>Cucujiformia</taxon>
        <taxon>Chrysomeloidea</taxon>
        <taxon>Cerambycidae</taxon>
        <taxon>Cerambycinae</taxon>
        <taxon>Callichromatini</taxon>
        <taxon>Aromia</taxon>
    </lineage>
</organism>
<dbReference type="AlphaFoldDB" id="A0AAV8YMG7"/>
<reference evidence="11" key="1">
    <citation type="journal article" date="2023" name="Insect Mol. Biol.">
        <title>Genome sequencing provides insights into the evolution of gene families encoding plant cell wall-degrading enzymes in longhorned beetles.</title>
        <authorList>
            <person name="Shin N.R."/>
            <person name="Okamura Y."/>
            <person name="Kirsch R."/>
            <person name="Pauchet Y."/>
        </authorList>
    </citation>
    <scope>NUCLEOTIDE SEQUENCE</scope>
    <source>
        <strain evidence="11">AMC_N1</strain>
    </source>
</reference>
<comment type="pathway">
    <text evidence="2">Amino-acid degradation; L-phenylalanine degradation; acetoacetate and fumarate from L-phenylalanine: step 3/6.</text>
</comment>
<proteinExistence type="inferred from homology"/>
<feature type="domain" description="VOC" evidence="10">
    <location>
        <begin position="53"/>
        <end position="184"/>
    </location>
</feature>